<evidence type="ECO:0000313" key="3">
    <source>
        <dbReference type="Proteomes" id="UP001501442"/>
    </source>
</evidence>
<comment type="caution">
    <text evidence="2">The sequence shown here is derived from an EMBL/GenBank/DDBJ whole genome shotgun (WGS) entry which is preliminary data.</text>
</comment>
<protein>
    <submittedName>
        <fullName evidence="2">Uncharacterized protein</fullName>
    </submittedName>
</protein>
<organism evidence="2 3">
    <name type="scientific">Actinoallomurus vinaceus</name>
    <dbReference type="NCBI Taxonomy" id="1080074"/>
    <lineage>
        <taxon>Bacteria</taxon>
        <taxon>Bacillati</taxon>
        <taxon>Actinomycetota</taxon>
        <taxon>Actinomycetes</taxon>
        <taxon>Streptosporangiales</taxon>
        <taxon>Thermomonosporaceae</taxon>
        <taxon>Actinoallomurus</taxon>
    </lineage>
</organism>
<dbReference type="Proteomes" id="UP001501442">
    <property type="component" value="Unassembled WGS sequence"/>
</dbReference>
<keyword evidence="1" id="KW-0732">Signal</keyword>
<gene>
    <name evidence="2" type="ORF">GCM10023196_009780</name>
</gene>
<proteinExistence type="predicted"/>
<evidence type="ECO:0000313" key="2">
    <source>
        <dbReference type="EMBL" id="GAA4621470.1"/>
    </source>
</evidence>
<dbReference type="EMBL" id="BAABHK010000001">
    <property type="protein sequence ID" value="GAA4621470.1"/>
    <property type="molecule type" value="Genomic_DNA"/>
</dbReference>
<name>A0ABP8U4Q7_9ACTN</name>
<evidence type="ECO:0000256" key="1">
    <source>
        <dbReference type="SAM" id="SignalP"/>
    </source>
</evidence>
<accession>A0ABP8U4Q7</accession>
<feature type="signal peptide" evidence="1">
    <location>
        <begin position="1"/>
        <end position="24"/>
    </location>
</feature>
<feature type="chain" id="PRO_5045353110" evidence="1">
    <location>
        <begin position="25"/>
        <end position="147"/>
    </location>
</feature>
<reference evidence="3" key="1">
    <citation type="journal article" date="2019" name="Int. J. Syst. Evol. Microbiol.">
        <title>The Global Catalogue of Microorganisms (GCM) 10K type strain sequencing project: providing services to taxonomists for standard genome sequencing and annotation.</title>
        <authorList>
            <consortium name="The Broad Institute Genomics Platform"/>
            <consortium name="The Broad Institute Genome Sequencing Center for Infectious Disease"/>
            <person name="Wu L."/>
            <person name="Ma J."/>
        </authorList>
    </citation>
    <scope>NUCLEOTIDE SEQUENCE [LARGE SCALE GENOMIC DNA]</scope>
    <source>
        <strain evidence="3">JCM 17939</strain>
    </source>
</reference>
<keyword evidence="3" id="KW-1185">Reference proteome</keyword>
<sequence>MRRIILFIFTLFVTTATTATGAYAATMEPASPAGGPTLVTYTRTGGFAGFGDTVTVDAAGVARVSSKPAEITLSAAELDGLRANLDRIRTWWSSPAGCDIADHIAYSITYGERRARRCHVVPRDWQPAVSQLDDLLVRVRAGRATGA</sequence>